<organism evidence="1 2">
    <name type="scientific">Terrihabitans soli</name>
    <dbReference type="NCBI Taxonomy" id="708113"/>
    <lineage>
        <taxon>Bacteria</taxon>
        <taxon>Pseudomonadati</taxon>
        <taxon>Pseudomonadota</taxon>
        <taxon>Alphaproteobacteria</taxon>
        <taxon>Hyphomicrobiales</taxon>
        <taxon>Terrihabitans</taxon>
    </lineage>
</organism>
<evidence type="ECO:0008006" key="3">
    <source>
        <dbReference type="Google" id="ProtNLM"/>
    </source>
</evidence>
<accession>A0A6S6QP69</accession>
<dbReference type="KEGG" id="tso:IZ6_15140"/>
<dbReference type="InterPro" id="IPR010662">
    <property type="entry name" value="RBBP9/YdeN"/>
</dbReference>
<proteinExistence type="predicted"/>
<dbReference type="Pfam" id="PF06821">
    <property type="entry name" value="Ser_hydrolase"/>
    <property type="match status" value="1"/>
</dbReference>
<dbReference type="RefSeq" id="WP_222877387.1">
    <property type="nucleotide sequence ID" value="NZ_AP023361.1"/>
</dbReference>
<evidence type="ECO:0000313" key="2">
    <source>
        <dbReference type="Proteomes" id="UP000515317"/>
    </source>
</evidence>
<name>A0A6S6QP69_9HYPH</name>
<reference evidence="1 2" key="1">
    <citation type="submission" date="2020-08" db="EMBL/GenBank/DDBJ databases">
        <title>Genome sequence of Rhizobiales bacterium strain IZ6.</title>
        <authorList>
            <person name="Nakai R."/>
            <person name="Naganuma T."/>
        </authorList>
    </citation>
    <scope>NUCLEOTIDE SEQUENCE [LARGE SCALE GENOMIC DNA]</scope>
    <source>
        <strain evidence="1 2">IZ6</strain>
    </source>
</reference>
<dbReference type="GO" id="GO:0016787">
    <property type="term" value="F:hydrolase activity"/>
    <property type="evidence" value="ECO:0007669"/>
    <property type="project" value="InterPro"/>
</dbReference>
<dbReference type="SUPFAM" id="SSF53474">
    <property type="entry name" value="alpha/beta-Hydrolases"/>
    <property type="match status" value="1"/>
</dbReference>
<dbReference type="Gene3D" id="3.40.50.1820">
    <property type="entry name" value="alpha/beta hydrolase"/>
    <property type="match status" value="1"/>
</dbReference>
<sequence length="175" mass="18702">MNILLVPGLGNSGPDHWLSHWEKALPAPRAELGEWDDPYPENWIANLDAAVREAGRDVVIVAHSLGCATVAHWAKKGGRAVQAAMLVAPADVDSDAHVPPQARRFGPMPMEKLPFASMVVASTNDPYADIARSEAFAKAWGSRFVNLGALGHINADSALGSWPKGRALLLELARG</sequence>
<evidence type="ECO:0000313" key="1">
    <source>
        <dbReference type="EMBL" id="BCJ90779.1"/>
    </source>
</evidence>
<gene>
    <name evidence="1" type="ORF">IZ6_15140</name>
</gene>
<protein>
    <recommendedName>
        <fullName evidence="3">Alpha/beta hydrolase</fullName>
    </recommendedName>
</protein>
<dbReference type="AlphaFoldDB" id="A0A6S6QP69"/>
<dbReference type="EMBL" id="AP023361">
    <property type="protein sequence ID" value="BCJ90779.1"/>
    <property type="molecule type" value="Genomic_DNA"/>
</dbReference>
<keyword evidence="2" id="KW-1185">Reference proteome</keyword>
<dbReference type="Proteomes" id="UP000515317">
    <property type="component" value="Chromosome"/>
</dbReference>
<dbReference type="InterPro" id="IPR029058">
    <property type="entry name" value="AB_hydrolase_fold"/>
</dbReference>